<evidence type="ECO:0000313" key="3">
    <source>
        <dbReference type="Proteomes" id="UP000827260"/>
    </source>
</evidence>
<evidence type="ECO:0000313" key="2">
    <source>
        <dbReference type="EMBL" id="UBF22753.1"/>
    </source>
</evidence>
<dbReference type="Proteomes" id="UP000827260">
    <property type="component" value="Segment"/>
</dbReference>
<feature type="region of interest" description="Disordered" evidence="1">
    <location>
        <begin position="91"/>
        <end position="129"/>
    </location>
</feature>
<sequence length="129" mass="13981">MSGYVDRENTRADYTRIHGLKTDENGVVLVGPSLYSLSSTLKNFEYVSSVCDECSTDEEPVVAWVDEVGEDVCPECGMVCVAREPISFADPTFETNRGGSDPTGPSLAPVPFPQDETDTSLYTMGDAEL</sequence>
<evidence type="ECO:0000256" key="1">
    <source>
        <dbReference type="SAM" id="MobiDB-lite"/>
    </source>
</evidence>
<keyword evidence="3" id="KW-1185">Reference proteome</keyword>
<protein>
    <submittedName>
        <fullName evidence="2">Zn finger</fullName>
    </submittedName>
</protein>
<accession>A0AAE8Y174</accession>
<reference evidence="2" key="1">
    <citation type="submission" date="2021-05" db="EMBL/GenBank/DDBJ databases">
        <title>Diversity, taxonomy and evolution of archaeal viruses of the class Caudoviricetes.</title>
        <authorList>
            <person name="Liu Y."/>
            <person name="Demina T.A."/>
            <person name="Roux S."/>
            <person name="Aiewsakun P."/>
            <person name="Kazlauskas D."/>
            <person name="Simmonds P."/>
            <person name="Prangishvili D."/>
            <person name="Oksanen H.M."/>
            <person name="Krupovic M."/>
        </authorList>
    </citation>
    <scope>NUCLEOTIDE SEQUENCE</scope>
    <source>
        <strain evidence="2">HRTV-27/27</strain>
    </source>
</reference>
<proteinExistence type="predicted"/>
<gene>
    <name evidence="2" type="ORF">HRTV-27_gp60</name>
</gene>
<organism evidence="2 3">
    <name type="scientific">Halorubrum tailed virus 27</name>
    <dbReference type="NCBI Taxonomy" id="2878008"/>
    <lineage>
        <taxon>Viruses</taxon>
        <taxon>Duplodnaviria</taxon>
        <taxon>Heunggongvirae</taxon>
        <taxon>Uroviricota</taxon>
        <taxon>Caudoviricetes</taxon>
        <taxon>Thumleimavirales</taxon>
        <taxon>Hafunaviridae</taxon>
        <taxon>Minorvirus</taxon>
        <taxon>Minorvirus thailandense</taxon>
        <taxon>Minorvirus HRTV27</taxon>
    </lineage>
</organism>
<name>A0AAE8Y174_9CAUD</name>
<dbReference type="EMBL" id="MZ334522">
    <property type="protein sequence ID" value="UBF22753.1"/>
    <property type="molecule type" value="Genomic_DNA"/>
</dbReference>